<dbReference type="Gene3D" id="3.60.15.10">
    <property type="entry name" value="Ribonuclease Z/Hydroxyacylglutathione hydrolase-like"/>
    <property type="match status" value="2"/>
</dbReference>
<evidence type="ECO:0000313" key="3">
    <source>
        <dbReference type="Proteomes" id="UP000006362"/>
    </source>
</evidence>
<dbReference type="InterPro" id="IPR036866">
    <property type="entry name" value="RibonucZ/Hydroxyglut_hydro"/>
</dbReference>
<gene>
    <name evidence="2" type="ordered locus">Theam_1296</name>
</gene>
<sequence length="239" mass="26416">MERLTILYDNRAVEGFKADWGFSALVELEEENILFDTGAKPEILKENMARAGVDPEDADKLFISHNHWDHVGGLELIVKERPDVEIFVPEPDCIEVEEKLPETAVCVPVTGPTYISSRAISTGIMETGLEAPAYEQALIVTTQLGPVLITGCSHPSIVEIAKKAVSITGETLFLTVGGFHLFRATDAEVEETAKELQRFTQFVAPCHCTGEKAIEVFRKLWGDRFVEAMAGVEIPLEEE</sequence>
<dbReference type="SUPFAM" id="SSF56281">
    <property type="entry name" value="Metallo-hydrolase/oxidoreductase"/>
    <property type="match status" value="1"/>
</dbReference>
<dbReference type="HOGENOM" id="CLU_036012_1_0_0"/>
<dbReference type="Pfam" id="PF00753">
    <property type="entry name" value="Lactamase_B"/>
    <property type="match status" value="1"/>
</dbReference>
<dbReference type="Proteomes" id="UP000006362">
    <property type="component" value="Chromosome"/>
</dbReference>
<dbReference type="InterPro" id="IPR001279">
    <property type="entry name" value="Metallo-B-lactamas"/>
</dbReference>
<dbReference type="PANTHER" id="PTHR13754:SF13">
    <property type="entry name" value="METALLO-BETA-LACTAMASE SUPERFAMILY PROTEIN (AFU_ORTHOLOGUE AFUA_3G07630)"/>
    <property type="match status" value="1"/>
</dbReference>
<reference evidence="2" key="1">
    <citation type="submission" date="2011-01" db="EMBL/GenBank/DDBJ databases">
        <title>Complete sequence of chromosome of Thermovibrio ammonificans HB-1.</title>
        <authorList>
            <consortium name="US DOE Joint Genome Institute"/>
            <person name="Lucas S."/>
            <person name="Copeland A."/>
            <person name="Lapidus A."/>
            <person name="Cheng J.-F."/>
            <person name="Goodwin L."/>
            <person name="Pitluck S."/>
            <person name="Davenport K."/>
            <person name="Detter J.C."/>
            <person name="Han C."/>
            <person name="Tapia R."/>
            <person name="Land M."/>
            <person name="Hauser L."/>
            <person name="Kyrpides N."/>
            <person name="Ivanova N."/>
            <person name="Ovchinnikova G."/>
            <person name="Vetriani C."/>
            <person name="Woyke T."/>
        </authorList>
    </citation>
    <scope>NUCLEOTIDE SEQUENCE [LARGE SCALE GENOMIC DNA]</scope>
    <source>
        <strain evidence="2">HB-1</strain>
    </source>
</reference>
<accession>E8T3C7</accession>
<dbReference type="AlphaFoldDB" id="E8T3C7"/>
<evidence type="ECO:0000259" key="1">
    <source>
        <dbReference type="SMART" id="SM00849"/>
    </source>
</evidence>
<proteinExistence type="predicted"/>
<dbReference type="GO" id="GO:0016787">
    <property type="term" value="F:hydrolase activity"/>
    <property type="evidence" value="ECO:0007669"/>
    <property type="project" value="UniProtKB-KW"/>
</dbReference>
<dbReference type="EMBL" id="CP002444">
    <property type="protein sequence ID" value="ADU97259.1"/>
    <property type="molecule type" value="Genomic_DNA"/>
</dbReference>
<dbReference type="PANTHER" id="PTHR13754">
    <property type="entry name" value="METALLO-BETA-LACTAMASE SUPERFAMILY PROTEIN"/>
    <property type="match status" value="1"/>
</dbReference>
<keyword evidence="2" id="KW-0378">Hydrolase</keyword>
<protein>
    <submittedName>
        <fullName evidence="2">Metal-dependent hydrolase</fullName>
    </submittedName>
</protein>
<name>E8T3C7_THEA1</name>
<dbReference type="CDD" id="cd07713">
    <property type="entry name" value="DHPS-like_MBL-fold"/>
    <property type="match status" value="1"/>
</dbReference>
<organism evidence="2 3">
    <name type="scientific">Thermovibrio ammonificans (strain DSM 15698 / JCM 12110 / HB-1)</name>
    <dbReference type="NCBI Taxonomy" id="648996"/>
    <lineage>
        <taxon>Bacteria</taxon>
        <taxon>Pseudomonadati</taxon>
        <taxon>Aquificota</taxon>
        <taxon>Aquificia</taxon>
        <taxon>Desulfurobacteriales</taxon>
        <taxon>Desulfurobacteriaceae</taxon>
        <taxon>Thermovibrio</taxon>
    </lineage>
</organism>
<dbReference type="InterPro" id="IPR041712">
    <property type="entry name" value="DHPS-like_MBL-fold"/>
</dbReference>
<dbReference type="InterPro" id="IPR052926">
    <property type="entry name" value="Metallo-beta-lactamase_dom"/>
</dbReference>
<dbReference type="RefSeq" id="WP_013538045.1">
    <property type="nucleotide sequence ID" value="NC_014926.1"/>
</dbReference>
<evidence type="ECO:0000313" key="2">
    <source>
        <dbReference type="EMBL" id="ADU97259.1"/>
    </source>
</evidence>
<dbReference type="STRING" id="648996.Theam_1296"/>
<feature type="domain" description="Metallo-beta-lactamase" evidence="1">
    <location>
        <begin position="20"/>
        <end position="207"/>
    </location>
</feature>
<dbReference type="eggNOG" id="COG1237">
    <property type="taxonomic scope" value="Bacteria"/>
</dbReference>
<dbReference type="KEGG" id="tam:Theam_1296"/>
<keyword evidence="3" id="KW-1185">Reference proteome</keyword>
<dbReference type="GO" id="GO:0016740">
    <property type="term" value="F:transferase activity"/>
    <property type="evidence" value="ECO:0007669"/>
    <property type="project" value="TreeGrafter"/>
</dbReference>
<dbReference type="SMART" id="SM00849">
    <property type="entry name" value="Lactamase_B"/>
    <property type="match status" value="1"/>
</dbReference>
<dbReference type="OrthoDB" id="9803916at2"/>